<comment type="caution">
    <text evidence="4">The sequence shown here is derived from an EMBL/GenBank/DDBJ whole genome shotgun (WGS) entry which is preliminary data.</text>
</comment>
<dbReference type="RefSeq" id="WP_405277990.1">
    <property type="nucleotide sequence ID" value="NZ_JBBHLI010000001.1"/>
</dbReference>
<feature type="domain" description="GCVT N-terminal" evidence="3">
    <location>
        <begin position="23"/>
        <end position="255"/>
    </location>
</feature>
<keyword evidence="5" id="KW-1185">Reference proteome</keyword>
<name>A0ABU9E6X7_9BACT</name>
<dbReference type="Gene3D" id="3.30.1360.120">
    <property type="entry name" value="Probable tRNA modification gtpase trme, domain 1"/>
    <property type="match status" value="1"/>
</dbReference>
<evidence type="ECO:0000256" key="1">
    <source>
        <dbReference type="ARBA" id="ARBA00022946"/>
    </source>
</evidence>
<evidence type="ECO:0000313" key="4">
    <source>
        <dbReference type="EMBL" id="MEK9499883.1"/>
    </source>
</evidence>
<dbReference type="EMBL" id="JBBHLI010000001">
    <property type="protein sequence ID" value="MEK9499883.1"/>
    <property type="molecule type" value="Genomic_DNA"/>
</dbReference>
<feature type="region of interest" description="Disordered" evidence="2">
    <location>
        <begin position="337"/>
        <end position="357"/>
    </location>
</feature>
<organism evidence="4 5">
    <name type="scientific">Gaopeijia maritima</name>
    <dbReference type="NCBI Taxonomy" id="3119007"/>
    <lineage>
        <taxon>Bacteria</taxon>
        <taxon>Pseudomonadati</taxon>
        <taxon>Gemmatimonadota</taxon>
        <taxon>Longimicrobiia</taxon>
        <taxon>Gaopeijiales</taxon>
        <taxon>Gaopeijiaceae</taxon>
        <taxon>Gaopeijia</taxon>
    </lineage>
</organism>
<keyword evidence="1" id="KW-0809">Transit peptide</keyword>
<dbReference type="Pfam" id="PF01571">
    <property type="entry name" value="GCV_T"/>
    <property type="match status" value="1"/>
</dbReference>
<accession>A0ABU9E6X7</accession>
<evidence type="ECO:0000259" key="3">
    <source>
        <dbReference type="Pfam" id="PF01571"/>
    </source>
</evidence>
<proteinExistence type="predicted"/>
<gene>
    <name evidence="4" type="ORF">WI372_02665</name>
</gene>
<protein>
    <recommendedName>
        <fullName evidence="3">GCVT N-terminal domain-containing protein</fullName>
    </recommendedName>
</protein>
<dbReference type="PANTHER" id="PTHR22602">
    <property type="entry name" value="TRANSFERASE CAF17, MITOCHONDRIAL-RELATED"/>
    <property type="match status" value="1"/>
</dbReference>
<dbReference type="SUPFAM" id="SSF103025">
    <property type="entry name" value="Folate-binding domain"/>
    <property type="match status" value="1"/>
</dbReference>
<dbReference type="InterPro" id="IPR006222">
    <property type="entry name" value="GCVT_N"/>
</dbReference>
<dbReference type="PANTHER" id="PTHR22602:SF0">
    <property type="entry name" value="TRANSFERASE CAF17, MITOCHONDRIAL-RELATED"/>
    <property type="match status" value="1"/>
</dbReference>
<reference evidence="4 5" key="1">
    <citation type="submission" date="2024-02" db="EMBL/GenBank/DDBJ databases">
        <title>A novel Gemmatimonadota bacterium.</title>
        <authorList>
            <person name="Du Z.-J."/>
            <person name="Ye Y.-Q."/>
        </authorList>
    </citation>
    <scope>NUCLEOTIDE SEQUENCE [LARGE SCALE GENOMIC DNA]</scope>
    <source>
        <strain evidence="4 5">DH-20</strain>
    </source>
</reference>
<evidence type="ECO:0000313" key="5">
    <source>
        <dbReference type="Proteomes" id="UP001484239"/>
    </source>
</evidence>
<sequence>MSDAAVTGVLRGAEVVRHYGDPAGEWQAAVAEAALRDRSHRRRWWVRGRQPAAMLQGVVTGRIPEPWSSDGGGGGARAEYSVVLTPKGRTISDLRLWRIGGEAGESAGFVLDVPVAGAEPLAEHLRRLLPPRLAKVDDRSAATGMLSVLGPTGALRLSEVLGGAAAEYEAMAEGDLRAGSFAGGDVVCIRGGDVSEPTWDLVGEAEVIAAVRAALEQAGVRPVGSSVWEALRLEAGRPAFGADLTDQIPTEAGIDARAIDASKGCYTGQEVIVRIRDRGHVNRHLRRIRLGDGPLPAVGTELWRDDGERSVGHLTSVGTSPREGALGLGYVRREVTPPGPVRLGGADGPAVSIESLD</sequence>
<dbReference type="InterPro" id="IPR017703">
    <property type="entry name" value="YgfZ/GCV_T_CS"/>
</dbReference>
<dbReference type="PIRSF" id="PIRSF006487">
    <property type="entry name" value="GcvT"/>
    <property type="match status" value="1"/>
</dbReference>
<dbReference type="InterPro" id="IPR027266">
    <property type="entry name" value="TrmE/GcvT-like"/>
</dbReference>
<dbReference type="Proteomes" id="UP001484239">
    <property type="component" value="Unassembled WGS sequence"/>
</dbReference>
<dbReference type="NCBIfam" id="TIGR03317">
    <property type="entry name" value="ygfZ_signature"/>
    <property type="match status" value="1"/>
</dbReference>
<dbReference type="InterPro" id="IPR045179">
    <property type="entry name" value="YgfZ/GcvT"/>
</dbReference>
<evidence type="ECO:0000256" key="2">
    <source>
        <dbReference type="SAM" id="MobiDB-lite"/>
    </source>
</evidence>